<feature type="transmembrane region" description="Helical" evidence="9">
    <location>
        <begin position="102"/>
        <end position="124"/>
    </location>
</feature>
<evidence type="ECO:0000256" key="1">
    <source>
        <dbReference type="ARBA" id="ARBA00001947"/>
    </source>
</evidence>
<organism evidence="11 12">
    <name type="scientific">Aphanomyces astaci</name>
    <name type="common">Crayfish plague agent</name>
    <dbReference type="NCBI Taxonomy" id="112090"/>
    <lineage>
        <taxon>Eukaryota</taxon>
        <taxon>Sar</taxon>
        <taxon>Stramenopiles</taxon>
        <taxon>Oomycota</taxon>
        <taxon>Saprolegniomycetes</taxon>
        <taxon>Saprolegniales</taxon>
        <taxon>Verrucalvaceae</taxon>
        <taxon>Aphanomyces</taxon>
    </lineage>
</organism>
<feature type="transmembrane region" description="Helical" evidence="9">
    <location>
        <begin position="73"/>
        <end position="95"/>
    </location>
</feature>
<dbReference type="InterPro" id="IPR045175">
    <property type="entry name" value="M28_fam"/>
</dbReference>
<dbReference type="SUPFAM" id="SSF53187">
    <property type="entry name" value="Zn-dependent exopeptidases"/>
    <property type="match status" value="1"/>
</dbReference>
<dbReference type="GO" id="GO:0006508">
    <property type="term" value="P:proteolysis"/>
    <property type="evidence" value="ECO:0007669"/>
    <property type="project" value="UniProtKB-KW"/>
</dbReference>
<keyword evidence="9" id="KW-0472">Membrane</keyword>
<evidence type="ECO:0000256" key="3">
    <source>
        <dbReference type="ARBA" id="ARBA00022670"/>
    </source>
</evidence>
<dbReference type="VEuPathDB" id="FungiDB:H257_13374"/>
<dbReference type="GO" id="GO:0008235">
    <property type="term" value="F:metalloexopeptidase activity"/>
    <property type="evidence" value="ECO:0007669"/>
    <property type="project" value="InterPro"/>
</dbReference>
<dbReference type="GO" id="GO:0004177">
    <property type="term" value="F:aminopeptidase activity"/>
    <property type="evidence" value="ECO:0007669"/>
    <property type="project" value="UniProtKB-KW"/>
</dbReference>
<dbReference type="VEuPathDB" id="FungiDB:H257_13375"/>
<proteinExistence type="inferred from homology"/>
<reference evidence="11 12" key="1">
    <citation type="submission" date="2018-08" db="EMBL/GenBank/DDBJ databases">
        <title>Aphanomyces genome sequencing and annotation.</title>
        <authorList>
            <person name="Minardi D."/>
            <person name="Oidtmann B."/>
            <person name="Van Der Giezen M."/>
            <person name="Studholme D.J."/>
        </authorList>
    </citation>
    <scope>NUCLEOTIDE SEQUENCE [LARGE SCALE GENOMIC DNA]</scope>
    <source>
        <strain evidence="11 12">Sv</strain>
    </source>
</reference>
<evidence type="ECO:0000256" key="7">
    <source>
        <dbReference type="ARBA" id="ARBA00022833"/>
    </source>
</evidence>
<evidence type="ECO:0000256" key="4">
    <source>
        <dbReference type="ARBA" id="ARBA00022723"/>
    </source>
</evidence>
<dbReference type="GO" id="GO:0046872">
    <property type="term" value="F:metal ion binding"/>
    <property type="evidence" value="ECO:0007669"/>
    <property type="project" value="UniProtKB-KW"/>
</dbReference>
<evidence type="ECO:0000256" key="2">
    <source>
        <dbReference type="ARBA" id="ARBA00022438"/>
    </source>
</evidence>
<feature type="transmembrane region" description="Helical" evidence="9">
    <location>
        <begin position="163"/>
        <end position="182"/>
    </location>
</feature>
<keyword evidence="5" id="KW-0732">Signal</keyword>
<feature type="transmembrane region" description="Helical" evidence="9">
    <location>
        <begin position="31"/>
        <end position="53"/>
    </location>
</feature>
<dbReference type="Pfam" id="PF04389">
    <property type="entry name" value="Peptidase_M28"/>
    <property type="match status" value="1"/>
</dbReference>
<evidence type="ECO:0000256" key="6">
    <source>
        <dbReference type="ARBA" id="ARBA00022801"/>
    </source>
</evidence>
<comment type="similarity">
    <text evidence="8">Belongs to the peptidase M28 family. M28E subfamily.</text>
</comment>
<keyword evidence="7" id="KW-0862">Zinc</keyword>
<dbReference type="InterPro" id="IPR007484">
    <property type="entry name" value="Peptidase_M28"/>
</dbReference>
<keyword evidence="6" id="KW-0378">Hydrolase</keyword>
<evidence type="ECO:0000313" key="12">
    <source>
        <dbReference type="Proteomes" id="UP000285712"/>
    </source>
</evidence>
<dbReference type="EMBL" id="QUTG01003249">
    <property type="protein sequence ID" value="RHY92432.1"/>
    <property type="molecule type" value="Genomic_DNA"/>
</dbReference>
<dbReference type="Proteomes" id="UP000285712">
    <property type="component" value="Unassembled WGS sequence"/>
</dbReference>
<evidence type="ECO:0000259" key="10">
    <source>
        <dbReference type="Pfam" id="PF04389"/>
    </source>
</evidence>
<keyword evidence="3" id="KW-0645">Protease</keyword>
<accession>A0A3R6WWQ3</accession>
<evidence type="ECO:0000256" key="9">
    <source>
        <dbReference type="SAM" id="Phobius"/>
    </source>
</evidence>
<feature type="domain" description="Peptidase M28" evidence="10">
    <location>
        <begin position="330"/>
        <end position="525"/>
    </location>
</feature>
<comment type="caution">
    <text evidence="11">The sequence shown here is derived from an EMBL/GenBank/DDBJ whole genome shotgun (WGS) entry which is preliminary data.</text>
</comment>
<keyword evidence="9" id="KW-1133">Transmembrane helix</keyword>
<keyword evidence="9" id="KW-0812">Transmembrane</keyword>
<dbReference type="PANTHER" id="PTHR12147:SF56">
    <property type="entry name" value="AMINOPEPTIDASE YDR415C-RELATED"/>
    <property type="match status" value="1"/>
</dbReference>
<evidence type="ECO:0000256" key="5">
    <source>
        <dbReference type="ARBA" id="ARBA00022729"/>
    </source>
</evidence>
<dbReference type="Gene3D" id="3.40.630.10">
    <property type="entry name" value="Zn peptidases"/>
    <property type="match status" value="1"/>
</dbReference>
<sequence>MDTDEVKPSSVVVSAPPAQSQSRHLDEDDGYGLLAAIIILGIFWILGAHLALYGLRNRRLSIFLSSLLLFSTLYFAQVSFGVVVAAIVLSFLLAFVPQLYKIGLVFVGIAGGSSAVAVVAVVALSVSLDDVDVNAVGITLVCVEAVAALGCGWCALKKGDSCFILATASTGGFLVSTTTVGILALVRIYIWIPYLVVVAIYLIDALEENSIGFADNTRGTWDDLQQLGQQRKALRLAAKTYPATPTQDALVRSIQAKVAPSDLKSLLTEFVTKFVNRYKTSAEGAQSAGWIFDKVTKLKPTNTNVKFTVTKFAHAWRQYSVVARIEPVVGSKKYNDTVILSAHQDSINPSNLKVAPGADDDGSGSISIYQTLNLLLTSNEWNPTRPVEVHWYAAEETGLEGSAAIVKSYAAQQTDIYAQVQQDMIGYYKPRSTPVVAFASDFSYIPLVDFLKKLVTKYLTISYVDRAFGYGASDHASWFRAGYPSSFPFEAGKGLSNPYIHTTNDTLANINWGHVADFTKFSIAYVVELTHGL</sequence>
<comment type="cofactor">
    <cofactor evidence="1">
        <name>Zn(2+)</name>
        <dbReference type="ChEBI" id="CHEBI:29105"/>
    </cofactor>
</comment>
<name>A0A3R6WWQ3_APHAT</name>
<dbReference type="AlphaFoldDB" id="A0A3R6WWQ3"/>
<gene>
    <name evidence="11" type="ORF">DYB35_001791</name>
</gene>
<evidence type="ECO:0000313" key="11">
    <source>
        <dbReference type="EMBL" id="RHY92432.1"/>
    </source>
</evidence>
<keyword evidence="4" id="KW-0479">Metal-binding</keyword>
<dbReference type="PANTHER" id="PTHR12147">
    <property type="entry name" value="METALLOPEPTIDASE M28 FAMILY MEMBER"/>
    <property type="match status" value="1"/>
</dbReference>
<protein>
    <recommendedName>
        <fullName evidence="10">Peptidase M28 domain-containing protein</fullName>
    </recommendedName>
</protein>
<keyword evidence="2" id="KW-0031">Aminopeptidase</keyword>
<evidence type="ECO:0000256" key="8">
    <source>
        <dbReference type="ARBA" id="ARBA00043962"/>
    </source>
</evidence>
<feature type="transmembrane region" description="Helical" evidence="9">
    <location>
        <begin position="136"/>
        <end position="156"/>
    </location>
</feature>